<dbReference type="RefSeq" id="WP_369313403.1">
    <property type="nucleotide sequence ID" value="NZ_JBEHZE010000001.1"/>
</dbReference>
<evidence type="ECO:0000256" key="2">
    <source>
        <dbReference type="PROSITE-ProRule" id="PRU01282"/>
    </source>
</evidence>
<protein>
    <submittedName>
        <fullName evidence="3">Spx/MgsR family RNA polymerase-binding regulatory protein</fullName>
    </submittedName>
</protein>
<dbReference type="Proteomes" id="UP001560685">
    <property type="component" value="Unassembled WGS sequence"/>
</dbReference>
<accession>A0ABV3Z3R5</accession>
<keyword evidence="4" id="KW-1185">Reference proteome</keyword>
<gene>
    <name evidence="3" type="ORF">ABFZ84_07755</name>
</gene>
<dbReference type="InterPro" id="IPR006660">
    <property type="entry name" value="Arsenate_reductase-like"/>
</dbReference>
<dbReference type="InterPro" id="IPR006504">
    <property type="entry name" value="Tscrpt_reg_Spx/MgsR"/>
</dbReference>
<comment type="caution">
    <text evidence="3">The sequence shown here is derived from an EMBL/GenBank/DDBJ whole genome shotgun (WGS) entry which is preliminary data.</text>
</comment>
<proteinExistence type="inferred from homology"/>
<dbReference type="SUPFAM" id="SSF52833">
    <property type="entry name" value="Thioredoxin-like"/>
    <property type="match status" value="1"/>
</dbReference>
<reference evidence="3 4" key="1">
    <citation type="submission" date="2024-05" db="EMBL/GenBank/DDBJ databases">
        <title>Three bacterial strains, DH-69, EH-24, and ECK-19 isolated from coastal sediments.</title>
        <authorList>
            <person name="Ye Y.-Q."/>
            <person name="Du Z.-J."/>
        </authorList>
    </citation>
    <scope>NUCLEOTIDE SEQUENCE [LARGE SCALE GENOMIC DNA]</scope>
    <source>
        <strain evidence="3 4">ECK-19</strain>
    </source>
</reference>
<evidence type="ECO:0000313" key="4">
    <source>
        <dbReference type="Proteomes" id="UP001560685"/>
    </source>
</evidence>
<dbReference type="NCBIfam" id="TIGR01617">
    <property type="entry name" value="arsC_related"/>
    <property type="match status" value="1"/>
</dbReference>
<comment type="similarity">
    <text evidence="1 2">Belongs to the ArsC family.</text>
</comment>
<dbReference type="Pfam" id="PF03960">
    <property type="entry name" value="ArsC"/>
    <property type="match status" value="1"/>
</dbReference>
<evidence type="ECO:0000256" key="1">
    <source>
        <dbReference type="ARBA" id="ARBA00007198"/>
    </source>
</evidence>
<organism evidence="3 4">
    <name type="scientific">Hyphococcus lacteus</name>
    <dbReference type="NCBI Taxonomy" id="3143536"/>
    <lineage>
        <taxon>Bacteria</taxon>
        <taxon>Pseudomonadati</taxon>
        <taxon>Pseudomonadota</taxon>
        <taxon>Alphaproteobacteria</taxon>
        <taxon>Parvularculales</taxon>
        <taxon>Parvularculaceae</taxon>
        <taxon>Hyphococcus</taxon>
    </lineage>
</organism>
<name>A0ABV3Z3R5_9PROT</name>
<dbReference type="EMBL" id="JBEHZE010000001">
    <property type="protein sequence ID" value="MEX6633442.1"/>
    <property type="molecule type" value="Genomic_DNA"/>
</dbReference>
<dbReference type="PROSITE" id="PS51353">
    <property type="entry name" value="ARSC"/>
    <property type="match status" value="1"/>
</dbReference>
<evidence type="ECO:0000313" key="3">
    <source>
        <dbReference type="EMBL" id="MEX6633442.1"/>
    </source>
</evidence>
<dbReference type="InterPro" id="IPR036249">
    <property type="entry name" value="Thioredoxin-like_sf"/>
</dbReference>
<dbReference type="PANTHER" id="PTHR30041:SF8">
    <property type="entry name" value="PROTEIN YFFB"/>
    <property type="match status" value="1"/>
</dbReference>
<sequence length="114" mass="12473">MDVYGLKNCDTCRKAKKALDGASVSYAFHDVREEPVSAAQIGRWAAAVGTDKLLNKASTTWRNLPPTDKENLSDKGAVKLMHDNPALMKRPIIVNGPTEVYVGWSKDTQETVLG</sequence>
<dbReference type="PANTHER" id="PTHR30041">
    <property type="entry name" value="ARSENATE REDUCTASE"/>
    <property type="match status" value="1"/>
</dbReference>
<dbReference type="Gene3D" id="3.40.30.10">
    <property type="entry name" value="Glutaredoxin"/>
    <property type="match status" value="1"/>
</dbReference>